<protein>
    <submittedName>
        <fullName evidence="1">Uncharacterized protein</fullName>
    </submittedName>
</protein>
<gene>
    <name evidence="1" type="ORF">MJO28_011819</name>
</gene>
<reference evidence="1 2" key="3">
    <citation type="journal article" date="2022" name="Microbiol. Spectr.">
        <title>Folding features and dynamics of 3D genome architecture in plant fungal pathogens.</title>
        <authorList>
            <person name="Xia C."/>
        </authorList>
    </citation>
    <scope>NUCLEOTIDE SEQUENCE [LARGE SCALE GENOMIC DNA]</scope>
    <source>
        <strain evidence="1 2">93-210</strain>
    </source>
</reference>
<keyword evidence="2" id="KW-1185">Reference proteome</keyword>
<comment type="caution">
    <text evidence="1">The sequence shown here is derived from an EMBL/GenBank/DDBJ whole genome shotgun (WGS) entry which is preliminary data.</text>
</comment>
<organism evidence="1 2">
    <name type="scientific">Puccinia striiformis f. sp. tritici</name>
    <dbReference type="NCBI Taxonomy" id="168172"/>
    <lineage>
        <taxon>Eukaryota</taxon>
        <taxon>Fungi</taxon>
        <taxon>Dikarya</taxon>
        <taxon>Basidiomycota</taxon>
        <taxon>Pucciniomycotina</taxon>
        <taxon>Pucciniomycetes</taxon>
        <taxon>Pucciniales</taxon>
        <taxon>Pucciniaceae</taxon>
        <taxon>Puccinia</taxon>
    </lineage>
</organism>
<reference evidence="2" key="2">
    <citation type="journal article" date="2018" name="Mol. Plant Microbe Interact.">
        <title>Genome sequence resources for the wheat stripe rust pathogen (Puccinia striiformis f. sp. tritici) and the barley stripe rust pathogen (Puccinia striiformis f. sp. hordei).</title>
        <authorList>
            <person name="Xia C."/>
            <person name="Wang M."/>
            <person name="Yin C."/>
            <person name="Cornejo O.E."/>
            <person name="Hulbert S.H."/>
            <person name="Chen X."/>
        </authorList>
    </citation>
    <scope>NUCLEOTIDE SEQUENCE [LARGE SCALE GENOMIC DNA]</scope>
    <source>
        <strain evidence="2">93-210</strain>
    </source>
</reference>
<sequence length="1804" mass="205715">MLDKPVNRDIGASHFSGWRLRWHLYESSLRRSMACHFALQVVWAQPGLQNLGRSHLFDYDPHTSQGDLYDVLSRGSLLNRRRPSEGEPALQEPADYHWGGRRVRSRDHPGVTDVMANAGKRQRTSQDGYSGSHPQRNFGAYSMHPGNMHDARLQSMGFEAGHDFHQFTTSPSVWTSPTSLSRLPPSYDIEHQASSATQVEQSNPVTPESMFESMSRRVVDTHDDDLNMSQLFERLKSPEFDIEPSDHAEVSPELPVPGMIPGKDETQHEDHSQARKDAHGQDGQDDTDANRQSYSLHSDWSAPVGSRVIYRSAIFEQPRKEHVLSSKGPSDQGEIQGDHMLQIPSEVSTKEISFTNLDPVSPPEETDRSPSTANISFPKRSMNDLFLASFTKKFQDRISEVYKIPKPGVNYNDHPIPRIPVKLIRDTGSKLYVVLVELDPQAPSRSRYEKRPQTQRSQKLYKQFSQVIRWLIFINTTILRKLETTKTMYQDEVNSHQELVNWFFNEAFYPENSVPVLGTITNIAKFKRGEEFGEIQKILIMYLSRMLQSSEALGTALSIAKFYYANFNPQLWDGLERLNGFDFVRQVNLLVVNAIQSGIKVVDDVVDKFEKLGNFEVFKLNFLPASMKPMSYRVPHDVGLGIAQKIILDPITRALRPLRSRSPHRENIKSRTLAVQLSKTFFDGQNNLHGFACIKLNDGEMATKRQISVKSKSLVVHIKVCHSEFLKHLQLQGKDIEITQEEQKFFEWIHSILMNPGSNKLPLFGNFVLSNQRPTDFVYSSSLFFETQMFLMDYFSDSNSYPQTIQLALSLIGFWYKSHKQELFLQLFPRDQRYWQTMIQILTKKFSYNGCHTLKHFSTRRGSKETIRDRHKLIGPKDTRKNGFASVLTGQGGVNLHRSPRVDAGKHLSSSSWPHEHANDTPSLPPKVTTSTSRWKMSSIITRYYLLKQLVAWHFALRMAWGQPALHGLGKSYPSEFDLYSNPEDLAQVYNLGRSHNPNRLSENQQIYRQPDLGLETLRTNSNGQGSHRLMEPEHAFPSNVVKRQKTVQHYGGISSSHNPGPQMSHPGAAHPSVFQGAQRHESESEFYEFASSPASPPSASSLGSLPLHDIGLHDIWDDEAADLTAAAPMSGTISHTEVDTSHDDPTSIAWLFNQLESEKFDGQEWSSFFNQLHAPLPATESSAAEDQAQRQDHSQFQYNPPSRQDDTQLEAPDEAQDSHRTADDITDRHTLSPSHSSGQLDGEDSAKKSVHRTNSKKRSWGQVYDQSPRDEAGEQQENQHTRSSIPAKDGSSSSGAHSTLPATAMNDRFLAQIVLPGTAINDQILHTLTEKFKVYLAESFKVTNTRNSPNTITIGELPVRLNRLVNTDVFIIRVALRSQFRSPRETRDRSQRSLKLFGQFKKLIKWLAFINASVLTEIEDGLRNYKEEFQSHKELVEWLYLQAFYPEKSFPVIGIVPKINKYKPGEEFGEVQLHLIDYLSMNRDSREELRTALLIIRVYYENHKPETWNWINNLPKDERIENIPTSELDPALMLITLNALKSGLRVPRAFGETDEPLALGNFQICQLDYLPDSMKPLHIQIKYAVHLGIQEETTLQLIHDTISSMGALDDPQGVIQSDEFPIVLLKKTSEQEQTLSGYLWVLLEVNEMASKKHITLKLKLLMQNLKACHVEFMGHLNTKNIELKTQAAFFKWFHELLMVGPQDKSPLLGKLKLQTESLEHLSFSEAQLFLLMHYLSDRKSQTKAVQVSLSLIGYWYKENQGKIFSDVFESDQLFWDQMIAILKPKFTFRGGYSIRNFLHELSG</sequence>
<dbReference type="EMBL" id="CM045875">
    <property type="protein sequence ID" value="KAI7944291.1"/>
    <property type="molecule type" value="Genomic_DNA"/>
</dbReference>
<reference evidence="2" key="1">
    <citation type="journal article" date="2018" name="BMC Genomics">
        <title>Genomic insights into host adaptation between the wheat stripe rust pathogen (Puccinia striiformis f. sp. tritici) and the barley stripe rust pathogen (Puccinia striiformis f. sp. hordei).</title>
        <authorList>
            <person name="Xia C."/>
            <person name="Wang M."/>
            <person name="Yin C."/>
            <person name="Cornejo O.E."/>
            <person name="Hulbert S.H."/>
            <person name="Chen X."/>
        </authorList>
    </citation>
    <scope>NUCLEOTIDE SEQUENCE [LARGE SCALE GENOMIC DNA]</scope>
    <source>
        <strain evidence="2">93-210</strain>
    </source>
</reference>
<name>A0ACC0E3R5_9BASI</name>
<accession>A0ACC0E3R5</accession>
<evidence type="ECO:0000313" key="1">
    <source>
        <dbReference type="EMBL" id="KAI7944291.1"/>
    </source>
</evidence>
<evidence type="ECO:0000313" key="2">
    <source>
        <dbReference type="Proteomes" id="UP001060170"/>
    </source>
</evidence>
<dbReference type="Proteomes" id="UP001060170">
    <property type="component" value="Chromosome 11"/>
</dbReference>
<proteinExistence type="predicted"/>